<dbReference type="Pfam" id="PF00072">
    <property type="entry name" value="Response_reg"/>
    <property type="match status" value="1"/>
</dbReference>
<dbReference type="EMBL" id="QFXE01000018">
    <property type="protein sequence ID" value="RDH83554.1"/>
    <property type="molecule type" value="Genomic_DNA"/>
</dbReference>
<organism evidence="8 9">
    <name type="scientific">endosymbiont of Escarpia spicata</name>
    <dbReference type="NCBI Taxonomy" id="2200908"/>
    <lineage>
        <taxon>Bacteria</taxon>
        <taxon>Pseudomonadati</taxon>
        <taxon>Pseudomonadota</taxon>
        <taxon>Gammaproteobacteria</taxon>
        <taxon>sulfur-oxidizing symbionts</taxon>
    </lineage>
</organism>
<keyword evidence="2" id="KW-0902">Two-component regulatory system</keyword>
<keyword evidence="9" id="KW-1185">Reference proteome</keyword>
<evidence type="ECO:0000259" key="7">
    <source>
        <dbReference type="PROSITE" id="PS50110"/>
    </source>
</evidence>
<dbReference type="GO" id="GO:0006355">
    <property type="term" value="P:regulation of DNA-templated transcription"/>
    <property type="evidence" value="ECO:0007669"/>
    <property type="project" value="TreeGrafter"/>
</dbReference>
<comment type="caution">
    <text evidence="8">The sequence shown here is derived from an EMBL/GenBank/DDBJ whole genome shotgun (WGS) entry which is preliminary data.</text>
</comment>
<feature type="domain" description="Response regulatory" evidence="7">
    <location>
        <begin position="6"/>
        <end position="122"/>
    </location>
</feature>
<dbReference type="PROSITE" id="PS50110">
    <property type="entry name" value="RESPONSE_REGULATORY"/>
    <property type="match status" value="1"/>
</dbReference>
<dbReference type="GO" id="GO:0000976">
    <property type="term" value="F:transcription cis-regulatory region binding"/>
    <property type="evidence" value="ECO:0007669"/>
    <property type="project" value="TreeGrafter"/>
</dbReference>
<dbReference type="AlphaFoldDB" id="A0A370DGQ3"/>
<dbReference type="InterPro" id="IPR039420">
    <property type="entry name" value="WalR-like"/>
</dbReference>
<evidence type="ECO:0000256" key="2">
    <source>
        <dbReference type="ARBA" id="ARBA00023012"/>
    </source>
</evidence>
<name>A0A370DGQ3_9GAMM</name>
<evidence type="ECO:0000256" key="4">
    <source>
        <dbReference type="ARBA" id="ARBA00023125"/>
    </source>
</evidence>
<evidence type="ECO:0000313" key="9">
    <source>
        <dbReference type="Proteomes" id="UP000254771"/>
    </source>
</evidence>
<proteinExistence type="predicted"/>
<dbReference type="CDD" id="cd17574">
    <property type="entry name" value="REC_OmpR"/>
    <property type="match status" value="1"/>
</dbReference>
<dbReference type="GO" id="GO:0032993">
    <property type="term" value="C:protein-DNA complex"/>
    <property type="evidence" value="ECO:0007669"/>
    <property type="project" value="TreeGrafter"/>
</dbReference>
<feature type="modified residue" description="4-aspartylphosphate" evidence="6">
    <location>
        <position position="55"/>
    </location>
</feature>
<evidence type="ECO:0000256" key="5">
    <source>
        <dbReference type="ARBA" id="ARBA00023163"/>
    </source>
</evidence>
<keyword evidence="5" id="KW-0804">Transcription</keyword>
<keyword evidence="1 6" id="KW-0597">Phosphoprotein</keyword>
<dbReference type="GO" id="GO:0005829">
    <property type="term" value="C:cytosol"/>
    <property type="evidence" value="ECO:0007669"/>
    <property type="project" value="TreeGrafter"/>
</dbReference>
<keyword evidence="3" id="KW-0805">Transcription regulation</keyword>
<dbReference type="Gene3D" id="3.40.50.2300">
    <property type="match status" value="1"/>
</dbReference>
<dbReference type="InterPro" id="IPR011006">
    <property type="entry name" value="CheY-like_superfamily"/>
</dbReference>
<dbReference type="PANTHER" id="PTHR48111">
    <property type="entry name" value="REGULATOR OF RPOS"/>
    <property type="match status" value="1"/>
</dbReference>
<dbReference type="SUPFAM" id="SSF52172">
    <property type="entry name" value="CheY-like"/>
    <property type="match status" value="1"/>
</dbReference>
<dbReference type="InterPro" id="IPR001789">
    <property type="entry name" value="Sig_transdc_resp-reg_receiver"/>
</dbReference>
<evidence type="ECO:0000256" key="1">
    <source>
        <dbReference type="ARBA" id="ARBA00022553"/>
    </source>
</evidence>
<dbReference type="Proteomes" id="UP000254771">
    <property type="component" value="Unassembled WGS sequence"/>
</dbReference>
<evidence type="ECO:0000313" key="8">
    <source>
        <dbReference type="EMBL" id="RDH83554.1"/>
    </source>
</evidence>
<evidence type="ECO:0000256" key="3">
    <source>
        <dbReference type="ARBA" id="ARBA00023015"/>
    </source>
</evidence>
<protein>
    <submittedName>
        <fullName evidence="8">Response regulator</fullName>
    </submittedName>
</protein>
<gene>
    <name evidence="8" type="ORF">DIZ78_13615</name>
</gene>
<evidence type="ECO:0000256" key="6">
    <source>
        <dbReference type="PROSITE-ProRule" id="PRU00169"/>
    </source>
</evidence>
<sequence>MDASIDILAIDDDKISRKIIGRSLEAAGMVPRFAENGEEGLAEAQRHIPDIVLLDVEMPGLNGYEVCDRLRQTEATKDVPVVFLSSHSSLRERMLGYEMGGDDYLAKPFEPENLIARIRVLIKYRDEQQVLQAQYEQAQKTAFIAMTGTSELGMAVQFVEKSYAHKTYEELADELFGVMDHLQLQCCLMILDADTPLWFSSEGSISPLEKELIEMADKEMRFFDFGANTIVNYPTLSLLVKNMPLDDPERYGQIKDLLPVMLSAANAKNSTISVEMALLGQSRDLLRAFGQIRTKLYYLARGMLDKQEESGGLLREMAEHINYDLLRMGLEEDQEDYLLTRIDTAIDDAMERIDSGETIYYTLSNVLSSIKGVMQNQEHIVEAFAMSQAVDSDADGKNYEGDIELF</sequence>
<keyword evidence="4" id="KW-0238">DNA-binding</keyword>
<reference evidence="8 9" key="1">
    <citation type="journal article" date="2018" name="ISME J.">
        <title>Endosymbiont genomes yield clues of tubeworm success.</title>
        <authorList>
            <person name="Li Y."/>
            <person name="Liles M.R."/>
            <person name="Halanych K.M."/>
        </authorList>
    </citation>
    <scope>NUCLEOTIDE SEQUENCE [LARGE SCALE GENOMIC DNA]</scope>
    <source>
        <strain evidence="8">A1462</strain>
    </source>
</reference>
<accession>A0A370DGQ3</accession>
<dbReference type="GO" id="GO:0000156">
    <property type="term" value="F:phosphorelay response regulator activity"/>
    <property type="evidence" value="ECO:0007669"/>
    <property type="project" value="TreeGrafter"/>
</dbReference>
<dbReference type="PANTHER" id="PTHR48111:SF1">
    <property type="entry name" value="TWO-COMPONENT RESPONSE REGULATOR ORR33"/>
    <property type="match status" value="1"/>
</dbReference>
<dbReference type="SMART" id="SM00448">
    <property type="entry name" value="REC"/>
    <property type="match status" value="1"/>
</dbReference>